<comment type="similarity">
    <text evidence="2 5">Belongs to the actin family.</text>
</comment>
<evidence type="ECO:0000256" key="4">
    <source>
        <dbReference type="ARBA" id="ARBA00022840"/>
    </source>
</evidence>
<reference evidence="6" key="1">
    <citation type="submission" date="2019-12" db="EMBL/GenBank/DDBJ databases">
        <authorList>
            <person name="Scholes J."/>
        </authorList>
    </citation>
    <scope>NUCLEOTIDE SEQUENCE</scope>
</reference>
<keyword evidence="3" id="KW-0547">Nucleotide-binding</keyword>
<sequence>MFLANRIPAMLTSGKGKFPAMLNSGKGKFPAMLNSGKAAMLTSVKGKIPLMLGATTGGIAGYSSSSNTPPYICLYRVGTKHACDKSYPDTTKLNTHYDHAGDGHRNLKAKDHYHKKCGNYFGSHKKLTKHEPECYRIVLDSGDSVSHTVPIYEGYALPRAILRLDLAGRDLTDHLMKRILFYHHTRAQNRSTGHQYRCRTIQVPGSPLPATHDQDESFWNSREDLYSNIVLSGGTTMFPDIAGRMSKEITALAPSIMKIKVVALPERKYNAWIGGSILAFLSTFQQMWIAKAEYDESGPSIGSVLIGGGSKPFENKKGGGCTDMMDGFYKRALENQLSFPICSDADVVYGNNNVYGATIFTYNIGLRATR</sequence>
<dbReference type="FunFam" id="3.30.420.40:FF:000058">
    <property type="entry name" value="Putative actin-related protein 5"/>
    <property type="match status" value="1"/>
</dbReference>
<dbReference type="AlphaFoldDB" id="A0A9N7RIN8"/>
<dbReference type="GO" id="GO:0005524">
    <property type="term" value="F:ATP binding"/>
    <property type="evidence" value="ECO:0007669"/>
    <property type="project" value="UniProtKB-KW"/>
</dbReference>
<dbReference type="InterPro" id="IPR004000">
    <property type="entry name" value="Actin"/>
</dbReference>
<dbReference type="Gene3D" id="3.30.420.40">
    <property type="match status" value="3"/>
</dbReference>
<dbReference type="InterPro" id="IPR004001">
    <property type="entry name" value="Actin_CS"/>
</dbReference>
<dbReference type="SMART" id="SM00268">
    <property type="entry name" value="ACTIN"/>
    <property type="match status" value="1"/>
</dbReference>
<evidence type="ECO:0000256" key="1">
    <source>
        <dbReference type="ARBA" id="ARBA00004245"/>
    </source>
</evidence>
<dbReference type="PANTHER" id="PTHR11937">
    <property type="entry name" value="ACTIN"/>
    <property type="match status" value="1"/>
</dbReference>
<evidence type="ECO:0000313" key="6">
    <source>
        <dbReference type="EMBL" id="CAA0831417.1"/>
    </source>
</evidence>
<dbReference type="SUPFAM" id="SSF53067">
    <property type="entry name" value="Actin-like ATPase domain"/>
    <property type="match status" value="1"/>
</dbReference>
<dbReference type="Proteomes" id="UP001153555">
    <property type="component" value="Unassembled WGS sequence"/>
</dbReference>
<name>A0A9N7RIN8_STRHE</name>
<protein>
    <submittedName>
        <fullName evidence="6">Actin-11</fullName>
    </submittedName>
</protein>
<dbReference type="Gene3D" id="3.90.640.10">
    <property type="entry name" value="Actin, Chain A, domain 4"/>
    <property type="match status" value="1"/>
</dbReference>
<comment type="subcellular location">
    <subcellularLocation>
        <location evidence="1">Cytoplasm</location>
        <location evidence="1">Cytoskeleton</location>
    </subcellularLocation>
</comment>
<evidence type="ECO:0000313" key="7">
    <source>
        <dbReference type="Proteomes" id="UP001153555"/>
    </source>
</evidence>
<dbReference type="InterPro" id="IPR043129">
    <property type="entry name" value="ATPase_NBD"/>
</dbReference>
<proteinExistence type="inferred from homology"/>
<dbReference type="PROSITE" id="PS00432">
    <property type="entry name" value="ACTINS_2"/>
    <property type="match status" value="1"/>
</dbReference>
<keyword evidence="4" id="KW-0067">ATP-binding</keyword>
<organism evidence="6 7">
    <name type="scientific">Striga hermonthica</name>
    <name type="common">Purple witchweed</name>
    <name type="synonym">Buchnera hermonthica</name>
    <dbReference type="NCBI Taxonomy" id="68872"/>
    <lineage>
        <taxon>Eukaryota</taxon>
        <taxon>Viridiplantae</taxon>
        <taxon>Streptophyta</taxon>
        <taxon>Embryophyta</taxon>
        <taxon>Tracheophyta</taxon>
        <taxon>Spermatophyta</taxon>
        <taxon>Magnoliopsida</taxon>
        <taxon>eudicotyledons</taxon>
        <taxon>Gunneridae</taxon>
        <taxon>Pentapetalae</taxon>
        <taxon>asterids</taxon>
        <taxon>lamiids</taxon>
        <taxon>Lamiales</taxon>
        <taxon>Orobanchaceae</taxon>
        <taxon>Buchnereae</taxon>
        <taxon>Striga</taxon>
    </lineage>
</organism>
<dbReference type="Pfam" id="PF00022">
    <property type="entry name" value="Actin"/>
    <property type="match status" value="2"/>
</dbReference>
<dbReference type="EMBL" id="CACSLK010027832">
    <property type="protein sequence ID" value="CAA0831417.1"/>
    <property type="molecule type" value="Genomic_DNA"/>
</dbReference>
<evidence type="ECO:0000256" key="5">
    <source>
        <dbReference type="RuleBase" id="RU000487"/>
    </source>
</evidence>
<dbReference type="GO" id="GO:0005856">
    <property type="term" value="C:cytoskeleton"/>
    <property type="evidence" value="ECO:0007669"/>
    <property type="project" value="UniProtKB-SubCell"/>
</dbReference>
<evidence type="ECO:0000256" key="2">
    <source>
        <dbReference type="ARBA" id="ARBA00006752"/>
    </source>
</evidence>
<evidence type="ECO:0000256" key="3">
    <source>
        <dbReference type="ARBA" id="ARBA00022741"/>
    </source>
</evidence>
<dbReference type="OrthoDB" id="416222at2759"/>
<comment type="caution">
    <text evidence="6">The sequence shown here is derived from an EMBL/GenBank/DDBJ whole genome shotgun (WGS) entry which is preliminary data.</text>
</comment>
<accession>A0A9N7RIN8</accession>
<gene>
    <name evidence="6" type="ORF">SHERM_26766</name>
</gene>
<keyword evidence="7" id="KW-1185">Reference proteome</keyword>